<keyword evidence="3" id="KW-1185">Reference proteome</keyword>
<reference evidence="3" key="1">
    <citation type="journal article" date="2019" name="Int. J. Syst. Evol. Microbiol.">
        <title>The Global Catalogue of Microorganisms (GCM) 10K type strain sequencing project: providing services to taxonomists for standard genome sequencing and annotation.</title>
        <authorList>
            <consortium name="The Broad Institute Genomics Platform"/>
            <consortium name="The Broad Institute Genome Sequencing Center for Infectious Disease"/>
            <person name="Wu L."/>
            <person name="Ma J."/>
        </authorList>
    </citation>
    <scope>NUCLEOTIDE SEQUENCE [LARGE SCALE GENOMIC DNA]</scope>
    <source>
        <strain evidence="3">JCM 14370</strain>
    </source>
</reference>
<gene>
    <name evidence="2" type="ORF">GCM10008938_50850</name>
</gene>
<evidence type="ECO:0000256" key="1">
    <source>
        <dbReference type="SAM" id="MobiDB-lite"/>
    </source>
</evidence>
<name>A0ABQ2DL56_9DEIO</name>
<evidence type="ECO:0000313" key="3">
    <source>
        <dbReference type="Proteomes" id="UP000632222"/>
    </source>
</evidence>
<evidence type="ECO:0000313" key="2">
    <source>
        <dbReference type="EMBL" id="GGJ58546.1"/>
    </source>
</evidence>
<sequence length="62" mass="7137">MHPPATRERRLYREAVSTASTSDQDGLDPEPTQIGSVLIKFIRINLFYTEFPARLERLDLGF</sequence>
<protein>
    <submittedName>
        <fullName evidence="2">Uncharacterized protein</fullName>
    </submittedName>
</protein>
<dbReference type="EMBL" id="BMOD01000044">
    <property type="protein sequence ID" value="GGJ58546.1"/>
    <property type="molecule type" value="Genomic_DNA"/>
</dbReference>
<dbReference type="Proteomes" id="UP000632222">
    <property type="component" value="Unassembled WGS sequence"/>
</dbReference>
<accession>A0ABQ2DL56</accession>
<proteinExistence type="predicted"/>
<feature type="region of interest" description="Disordered" evidence="1">
    <location>
        <begin position="1"/>
        <end position="30"/>
    </location>
</feature>
<organism evidence="2 3">
    <name type="scientific">Deinococcus roseus</name>
    <dbReference type="NCBI Taxonomy" id="392414"/>
    <lineage>
        <taxon>Bacteria</taxon>
        <taxon>Thermotogati</taxon>
        <taxon>Deinococcota</taxon>
        <taxon>Deinococci</taxon>
        <taxon>Deinococcales</taxon>
        <taxon>Deinococcaceae</taxon>
        <taxon>Deinococcus</taxon>
    </lineage>
</organism>
<comment type="caution">
    <text evidence="2">The sequence shown here is derived from an EMBL/GenBank/DDBJ whole genome shotgun (WGS) entry which is preliminary data.</text>
</comment>
<feature type="compositionally biased region" description="Basic and acidic residues" evidence="1">
    <location>
        <begin position="1"/>
        <end position="13"/>
    </location>
</feature>